<feature type="coiled-coil region" evidence="10">
    <location>
        <begin position="63"/>
        <end position="90"/>
    </location>
</feature>
<name>A0A4P7XE31_9ALTE</name>
<dbReference type="AlphaFoldDB" id="A0A4P7XE31"/>
<evidence type="ECO:0000256" key="8">
    <source>
        <dbReference type="HAMAP-Rule" id="MF_00910"/>
    </source>
</evidence>
<keyword evidence="7 8" id="KW-0131">Cell cycle</keyword>
<evidence type="ECO:0000256" key="4">
    <source>
        <dbReference type="ARBA" id="ARBA00022692"/>
    </source>
</evidence>
<comment type="subcellular location">
    <subcellularLocation>
        <location evidence="8">Cell inner membrane</location>
        <topology evidence="8">Single-pass type II membrane protein</topology>
    </subcellularLocation>
    <subcellularLocation>
        <location evidence="1">Cell membrane</location>
        <topology evidence="1">Single-pass type II membrane protein</topology>
    </subcellularLocation>
    <text evidence="8">Localizes to the division septum where it forms a ring structure.</text>
</comment>
<dbReference type="Pfam" id="PF04999">
    <property type="entry name" value="FtsL"/>
    <property type="match status" value="1"/>
</dbReference>
<evidence type="ECO:0000256" key="2">
    <source>
        <dbReference type="ARBA" id="ARBA00022475"/>
    </source>
</evidence>
<dbReference type="Proteomes" id="UP000298049">
    <property type="component" value="Chromosome"/>
</dbReference>
<organism evidence="11 12">
    <name type="scientific">Hydrocarboniclastica marina</name>
    <dbReference type="NCBI Taxonomy" id="2259620"/>
    <lineage>
        <taxon>Bacteria</taxon>
        <taxon>Pseudomonadati</taxon>
        <taxon>Pseudomonadota</taxon>
        <taxon>Gammaproteobacteria</taxon>
        <taxon>Alteromonadales</taxon>
        <taxon>Alteromonadaceae</taxon>
        <taxon>Hydrocarboniclastica</taxon>
    </lineage>
</organism>
<keyword evidence="10" id="KW-0175">Coiled coil</keyword>
<evidence type="ECO:0000256" key="9">
    <source>
        <dbReference type="NCBIfam" id="TIGR02209"/>
    </source>
</evidence>
<keyword evidence="5 8" id="KW-1133">Transmembrane helix</keyword>
<proteinExistence type="inferred from homology"/>
<keyword evidence="8" id="KW-0997">Cell inner membrane</keyword>
<dbReference type="GO" id="GO:0032153">
    <property type="term" value="C:cell division site"/>
    <property type="evidence" value="ECO:0007669"/>
    <property type="project" value="UniProtKB-UniRule"/>
</dbReference>
<dbReference type="KEGG" id="hmi:soil367_03860"/>
<comment type="subunit">
    <text evidence="8">Part of a complex composed of FtsB, FtsL and FtsQ.</text>
</comment>
<comment type="function">
    <text evidence="8">Essential cell division protein. May link together the upstream cell division proteins, which are predominantly cytoplasmic, with the downstream cell division proteins, which are predominantly periplasmic.</text>
</comment>
<dbReference type="HAMAP" id="MF_00910">
    <property type="entry name" value="FtsL"/>
    <property type="match status" value="1"/>
</dbReference>
<dbReference type="PANTHER" id="PTHR37479">
    <property type="entry name" value="CELL DIVISION PROTEIN FTSL"/>
    <property type="match status" value="1"/>
</dbReference>
<keyword evidence="12" id="KW-1185">Reference proteome</keyword>
<evidence type="ECO:0000256" key="6">
    <source>
        <dbReference type="ARBA" id="ARBA00023136"/>
    </source>
</evidence>
<evidence type="ECO:0000256" key="1">
    <source>
        <dbReference type="ARBA" id="ARBA00004401"/>
    </source>
</evidence>
<dbReference type="OrthoDB" id="5298556at2"/>
<keyword evidence="2 8" id="KW-1003">Cell membrane</keyword>
<evidence type="ECO:0000256" key="3">
    <source>
        <dbReference type="ARBA" id="ARBA00022618"/>
    </source>
</evidence>
<dbReference type="PANTHER" id="PTHR37479:SF1">
    <property type="entry name" value="CELL DIVISION PROTEIN FTSL"/>
    <property type="match status" value="1"/>
</dbReference>
<protein>
    <recommendedName>
        <fullName evidence="8 9">Cell division protein FtsL</fullName>
    </recommendedName>
</protein>
<dbReference type="EMBL" id="CP031093">
    <property type="protein sequence ID" value="QCF25131.1"/>
    <property type="molecule type" value="Genomic_DNA"/>
</dbReference>
<keyword evidence="4 8" id="KW-0812">Transmembrane</keyword>
<evidence type="ECO:0000313" key="12">
    <source>
        <dbReference type="Proteomes" id="UP000298049"/>
    </source>
</evidence>
<evidence type="ECO:0000256" key="10">
    <source>
        <dbReference type="SAM" id="Coils"/>
    </source>
</evidence>
<reference evidence="11 12" key="1">
    <citation type="submission" date="2018-07" db="EMBL/GenBank/DDBJ databases">
        <title>Marsedoiliclastica nanhaica gen. nov. sp. nov., a novel marine hydrocarbonoclastic bacterium isolated from an in-situ enriched hydrocarbon-degrading consortium in deep-sea sediment.</title>
        <authorList>
            <person name="Dong C."/>
            <person name="Ma T."/>
            <person name="Liu R."/>
            <person name="Shao Z."/>
        </authorList>
    </citation>
    <scope>NUCLEOTIDE SEQUENCE [LARGE SCALE GENOMIC DNA]</scope>
    <source>
        <strain evidence="12">soil36-7</strain>
    </source>
</reference>
<keyword evidence="6 8" id="KW-0472">Membrane</keyword>
<dbReference type="NCBIfam" id="TIGR02209">
    <property type="entry name" value="ftsL_broad"/>
    <property type="match status" value="1"/>
</dbReference>
<gene>
    <name evidence="8 11" type="primary">ftsL</name>
    <name evidence="11" type="ORF">soil367_03860</name>
</gene>
<dbReference type="GO" id="GO:0005886">
    <property type="term" value="C:plasma membrane"/>
    <property type="evidence" value="ECO:0007669"/>
    <property type="project" value="UniProtKB-SubCell"/>
</dbReference>
<dbReference type="InterPro" id="IPR011922">
    <property type="entry name" value="Cell_div_FtsL"/>
</dbReference>
<accession>A0A4P7XE31</accession>
<keyword evidence="3 8" id="KW-0132">Cell division</keyword>
<feature type="transmembrane region" description="Helical" evidence="8">
    <location>
        <begin position="33"/>
        <end position="59"/>
    </location>
</feature>
<sequence>MGARTTVPSPPRHQRFRDTALIGLRLSRQIFTALWQAPVLITFGLVFFLAASAIGVVFASHQNRVLFNDLSNLQEERDGYQREWSQLLLEQSALSAQSRVEQFAIRELGMAVPGREDIVIVPVGGRYQRATQ</sequence>
<evidence type="ECO:0000313" key="11">
    <source>
        <dbReference type="EMBL" id="QCF25131.1"/>
    </source>
</evidence>
<comment type="similarity">
    <text evidence="8">Belongs to the FtsL family.</text>
</comment>
<dbReference type="GO" id="GO:0043093">
    <property type="term" value="P:FtsZ-dependent cytokinesis"/>
    <property type="evidence" value="ECO:0007669"/>
    <property type="project" value="UniProtKB-UniRule"/>
</dbReference>
<evidence type="ECO:0000256" key="5">
    <source>
        <dbReference type="ARBA" id="ARBA00022989"/>
    </source>
</evidence>
<evidence type="ECO:0000256" key="7">
    <source>
        <dbReference type="ARBA" id="ARBA00023306"/>
    </source>
</evidence>
<dbReference type="RefSeq" id="WP_136547057.1">
    <property type="nucleotide sequence ID" value="NZ_CP031093.1"/>
</dbReference>